<sequence>MHSTIKLQKKLLIFGLPLLIIGFSVFLAQSHIFQSHADSLAMGITFDLLIVGPILYFLFIRKTSIPNTTVVPIFILGIVVCSLIIPVENQHYLNLFKSWVLPVVEIFVLTFFIYKTRKAVKSFQHKKHESIDFYDALKLTCSEILPRRVVNPVVTEIAVLFYGFIYWRKRKLKENEFTYHKDNGAVTLYFALLFIVALETITLHVLLSKWSTTAAWILTLLSVYSGIQIFGFVKAMFKRPIYLKNNTLYLRYGIMKETTLNLANIESIEVSSKDIEIGDEAQKLSLLGELESHNLILKLKEPETMFGLYGTQRKYKTLALHVDQKEEFVQLIHKALEQKQS</sequence>
<dbReference type="RefSeq" id="WP_090245834.1">
    <property type="nucleotide sequence ID" value="NZ_FPAS01000001.1"/>
</dbReference>
<keyword evidence="1" id="KW-0812">Transmembrane</keyword>
<evidence type="ECO:0000313" key="2">
    <source>
        <dbReference type="EMBL" id="SFT41552.1"/>
    </source>
</evidence>
<keyword evidence="1" id="KW-0472">Membrane</keyword>
<accession>A0A1I6XU50</accession>
<evidence type="ECO:0000256" key="1">
    <source>
        <dbReference type="SAM" id="Phobius"/>
    </source>
</evidence>
<feature type="transmembrane region" description="Helical" evidence="1">
    <location>
        <begin position="39"/>
        <end position="58"/>
    </location>
</feature>
<organism evidence="2 3">
    <name type="scientific">Lishizhenia tianjinensis</name>
    <dbReference type="NCBI Taxonomy" id="477690"/>
    <lineage>
        <taxon>Bacteria</taxon>
        <taxon>Pseudomonadati</taxon>
        <taxon>Bacteroidota</taxon>
        <taxon>Flavobacteriia</taxon>
        <taxon>Flavobacteriales</taxon>
        <taxon>Crocinitomicaceae</taxon>
        <taxon>Lishizhenia</taxon>
    </lineage>
</organism>
<evidence type="ECO:0008006" key="4">
    <source>
        <dbReference type="Google" id="ProtNLM"/>
    </source>
</evidence>
<keyword evidence="3" id="KW-1185">Reference proteome</keyword>
<feature type="transmembrane region" description="Helical" evidence="1">
    <location>
        <begin position="149"/>
        <end position="167"/>
    </location>
</feature>
<evidence type="ECO:0000313" key="3">
    <source>
        <dbReference type="Proteomes" id="UP000236454"/>
    </source>
</evidence>
<feature type="transmembrane region" description="Helical" evidence="1">
    <location>
        <begin position="214"/>
        <end position="237"/>
    </location>
</feature>
<reference evidence="2 3" key="1">
    <citation type="submission" date="2016-10" db="EMBL/GenBank/DDBJ databases">
        <authorList>
            <person name="de Groot N.N."/>
        </authorList>
    </citation>
    <scope>NUCLEOTIDE SEQUENCE [LARGE SCALE GENOMIC DNA]</scope>
    <source>
        <strain evidence="2 3">CGMCC 1.7005</strain>
    </source>
</reference>
<dbReference type="Proteomes" id="UP000236454">
    <property type="component" value="Unassembled WGS sequence"/>
</dbReference>
<feature type="transmembrane region" description="Helical" evidence="1">
    <location>
        <begin position="12"/>
        <end position="33"/>
    </location>
</feature>
<keyword evidence="1" id="KW-1133">Transmembrane helix</keyword>
<proteinExistence type="predicted"/>
<dbReference type="STRING" id="477690.SAMN05216474_0436"/>
<protein>
    <recommendedName>
        <fullName evidence="4">PH domain-containing protein</fullName>
    </recommendedName>
</protein>
<dbReference type="AlphaFoldDB" id="A0A1I6XU50"/>
<feature type="transmembrane region" description="Helical" evidence="1">
    <location>
        <begin position="187"/>
        <end position="207"/>
    </location>
</feature>
<feature type="transmembrane region" description="Helical" evidence="1">
    <location>
        <begin position="70"/>
        <end position="87"/>
    </location>
</feature>
<gene>
    <name evidence="2" type="ORF">SAMN05216474_0436</name>
</gene>
<dbReference type="EMBL" id="FPAS01000001">
    <property type="protein sequence ID" value="SFT41552.1"/>
    <property type="molecule type" value="Genomic_DNA"/>
</dbReference>
<feature type="transmembrane region" description="Helical" evidence="1">
    <location>
        <begin position="99"/>
        <end position="116"/>
    </location>
</feature>
<name>A0A1I6XU50_9FLAO</name>
<dbReference type="OrthoDB" id="979693at2"/>